<evidence type="ECO:0000313" key="2">
    <source>
        <dbReference type="EMBL" id="TRY73945.1"/>
    </source>
</evidence>
<protein>
    <recommendedName>
        <fullName evidence="1">ELMO domain-containing protein</fullName>
    </recommendedName>
</protein>
<name>A0A553P8C2_TIGCA</name>
<keyword evidence="3" id="KW-1185">Reference proteome</keyword>
<dbReference type="InterPro" id="IPR050868">
    <property type="entry name" value="ELMO_domain-containing"/>
</dbReference>
<accession>A0A553P8C2</accession>
<gene>
    <name evidence="2" type="ORF">TCAL_15704</name>
</gene>
<dbReference type="PROSITE" id="PS51335">
    <property type="entry name" value="ELMO"/>
    <property type="match status" value="1"/>
</dbReference>
<dbReference type="Pfam" id="PF04727">
    <property type="entry name" value="ELMO_CED12"/>
    <property type="match status" value="1"/>
</dbReference>
<dbReference type="PANTHER" id="PTHR12771">
    <property type="entry name" value="ENGULFMENT AND CELL MOTILITY"/>
    <property type="match status" value="1"/>
</dbReference>
<sequence length="322" mass="37716">MQTRPITMDFIHELISYFYWYFRPIIKGFLRLTTRLCELQRICYGEPKGGPRTCGVENSMILSRDPDIVKVIKSLDEQISVGAFKSTQTEKEVLVNAVNTILVTKRIKRDLHRQFEVSLRHCLRQIWGYKQLVQEVEKLRSEGFDSENLEHERTLLQLWALLQPGIPLTTRKTKQWQNIGFQGEDPKTDFRGMGTLGLENLIYFAREYNSTAKHILSHSHHPKHGYSFAIVGINLTHMAYRLLNEGCAKSHMFNVTDAKATLDHFHHLYSYLFVEFDKFWLSEKPRDIMEFNRIRDLFENNVRTLLAEPTTCLKIHIAVENV</sequence>
<dbReference type="EMBL" id="VCGU01000007">
    <property type="protein sequence ID" value="TRY73945.1"/>
    <property type="molecule type" value="Genomic_DNA"/>
</dbReference>
<dbReference type="AlphaFoldDB" id="A0A553P8C2"/>
<evidence type="ECO:0000259" key="1">
    <source>
        <dbReference type="PROSITE" id="PS51335"/>
    </source>
</evidence>
<dbReference type="PANTHER" id="PTHR12771:SF51">
    <property type="entry name" value="LD01482P"/>
    <property type="match status" value="1"/>
</dbReference>
<dbReference type="GO" id="GO:0005096">
    <property type="term" value="F:GTPase activator activity"/>
    <property type="evidence" value="ECO:0007669"/>
    <property type="project" value="TreeGrafter"/>
</dbReference>
<feature type="domain" description="ELMO" evidence="1">
    <location>
        <begin position="150"/>
        <end position="306"/>
    </location>
</feature>
<evidence type="ECO:0000313" key="3">
    <source>
        <dbReference type="Proteomes" id="UP000318571"/>
    </source>
</evidence>
<dbReference type="InterPro" id="IPR006816">
    <property type="entry name" value="ELMO_dom"/>
</dbReference>
<comment type="caution">
    <text evidence="2">The sequence shown here is derived from an EMBL/GenBank/DDBJ whole genome shotgun (WGS) entry which is preliminary data.</text>
</comment>
<proteinExistence type="predicted"/>
<organism evidence="2 3">
    <name type="scientific">Tigriopus californicus</name>
    <name type="common">Marine copepod</name>
    <dbReference type="NCBI Taxonomy" id="6832"/>
    <lineage>
        <taxon>Eukaryota</taxon>
        <taxon>Metazoa</taxon>
        <taxon>Ecdysozoa</taxon>
        <taxon>Arthropoda</taxon>
        <taxon>Crustacea</taxon>
        <taxon>Multicrustacea</taxon>
        <taxon>Hexanauplia</taxon>
        <taxon>Copepoda</taxon>
        <taxon>Harpacticoida</taxon>
        <taxon>Harpacticidae</taxon>
        <taxon>Tigriopus</taxon>
    </lineage>
</organism>
<dbReference type="STRING" id="6832.A0A553P8C2"/>
<dbReference type="OMA" id="PRCRQIE"/>
<reference evidence="2 3" key="1">
    <citation type="journal article" date="2018" name="Nat. Ecol. Evol.">
        <title>Genomic signatures of mitonuclear coevolution across populations of Tigriopus californicus.</title>
        <authorList>
            <person name="Barreto F.S."/>
            <person name="Watson E.T."/>
            <person name="Lima T.G."/>
            <person name="Willett C.S."/>
            <person name="Edmands S."/>
            <person name="Li W."/>
            <person name="Burton R.S."/>
        </authorList>
    </citation>
    <scope>NUCLEOTIDE SEQUENCE [LARGE SCALE GENOMIC DNA]</scope>
    <source>
        <strain evidence="2 3">San Diego</strain>
    </source>
</reference>
<dbReference type="Proteomes" id="UP000318571">
    <property type="component" value="Chromosome 3"/>
</dbReference>